<sequence>MRQSRSEDYSNMPHLPPGLGSGVGSNPAFLTPDMDLRTGRSSGWGLGPTHGQARSLSPANRTSSPYVPENQRSYTPDARFQPMGPPSARSLSPAGSLYGHHRRASSERGSATWNPQPPGMGIGMGGRGRPSPYPSPNASPRWPTNDLDSVDPMMGGMGAGDMHLVSEMGMGGLGGTGMMSGLGGMGMSSGQQGGPGDGSGEFAHVAKPNVTTGRTANASHRRRKQEATFKCPVPGCGSTFTRSFNLKGHIRSHNEEKPFRCHWPGCGKGFARQHDCKRHEQLHTNYRPFQCEGCRKQFARMDALNRHLKSEGGVECARMLESKGKMPQSSEDGGSGGGGGGGDPPKSLAGLGDVKPSLDQGIGVSMLKPEPEADADSLLWGPAGVAL</sequence>
<dbReference type="EMBL" id="GL377306">
    <property type="protein sequence ID" value="EFI97129.1"/>
    <property type="molecule type" value="Genomic_DNA"/>
</dbReference>
<evidence type="ECO:0000313" key="10">
    <source>
        <dbReference type="EMBL" id="EFI97129.1"/>
    </source>
</evidence>
<dbReference type="Proteomes" id="UP000007431">
    <property type="component" value="Unassembled WGS sequence"/>
</dbReference>
<dbReference type="OrthoDB" id="4748970at2759"/>
<organism evidence="11">
    <name type="scientific">Schizophyllum commune (strain H4-8 / FGSC 9210)</name>
    <name type="common">Split gill fungus</name>
    <dbReference type="NCBI Taxonomy" id="578458"/>
    <lineage>
        <taxon>Eukaryota</taxon>
        <taxon>Fungi</taxon>
        <taxon>Dikarya</taxon>
        <taxon>Basidiomycota</taxon>
        <taxon>Agaricomycotina</taxon>
        <taxon>Agaricomycetes</taxon>
        <taxon>Agaricomycetidae</taxon>
        <taxon>Agaricales</taxon>
        <taxon>Schizophyllaceae</taxon>
        <taxon>Schizophyllum</taxon>
    </lineage>
</organism>
<dbReference type="PANTHER" id="PTHR23235">
    <property type="entry name" value="KRUEPPEL-LIKE TRANSCRIPTION FACTOR"/>
    <property type="match status" value="1"/>
</dbReference>
<accession>D8Q3X5</accession>
<reference evidence="10 11" key="1">
    <citation type="journal article" date="2010" name="Nat. Biotechnol.">
        <title>Genome sequence of the model mushroom Schizophyllum commune.</title>
        <authorList>
            <person name="Ohm R.A."/>
            <person name="de Jong J.F."/>
            <person name="Lugones L.G."/>
            <person name="Aerts A."/>
            <person name="Kothe E."/>
            <person name="Stajich J.E."/>
            <person name="de Vries R.P."/>
            <person name="Record E."/>
            <person name="Levasseur A."/>
            <person name="Baker S.E."/>
            <person name="Bartholomew K.A."/>
            <person name="Coutinho P.M."/>
            <person name="Erdmann S."/>
            <person name="Fowler T.J."/>
            <person name="Gathman A.C."/>
            <person name="Lombard V."/>
            <person name="Henrissat B."/>
            <person name="Knabe N."/>
            <person name="Kuees U."/>
            <person name="Lilly W.W."/>
            <person name="Lindquist E."/>
            <person name="Lucas S."/>
            <person name="Magnuson J.K."/>
            <person name="Piumi F."/>
            <person name="Raudaskoski M."/>
            <person name="Salamov A."/>
            <person name="Schmutz J."/>
            <person name="Schwarze F.W.M.R."/>
            <person name="vanKuyk P.A."/>
            <person name="Horton J.S."/>
            <person name="Grigoriev I.V."/>
            <person name="Woesten H.A.B."/>
        </authorList>
    </citation>
    <scope>NUCLEOTIDE SEQUENCE [LARGE SCALE GENOMIC DNA]</scope>
    <source>
        <strain evidence="11">H4-8 / FGSC 9210</strain>
    </source>
</reference>
<evidence type="ECO:0000256" key="6">
    <source>
        <dbReference type="ARBA" id="ARBA00023163"/>
    </source>
</evidence>
<feature type="region of interest" description="Disordered" evidence="8">
    <location>
        <begin position="323"/>
        <end position="387"/>
    </location>
</feature>
<dbReference type="InterPro" id="IPR013087">
    <property type="entry name" value="Znf_C2H2_type"/>
</dbReference>
<evidence type="ECO:0000256" key="1">
    <source>
        <dbReference type="ARBA" id="ARBA00022723"/>
    </source>
</evidence>
<dbReference type="GeneID" id="9589381"/>
<dbReference type="SMART" id="SM00355">
    <property type="entry name" value="ZnF_C2H2"/>
    <property type="match status" value="3"/>
</dbReference>
<dbReference type="SUPFAM" id="SSF57667">
    <property type="entry name" value="beta-beta-alpha zinc fingers"/>
    <property type="match status" value="1"/>
</dbReference>
<proteinExistence type="predicted"/>
<evidence type="ECO:0000256" key="8">
    <source>
        <dbReference type="SAM" id="MobiDB-lite"/>
    </source>
</evidence>
<dbReference type="PROSITE" id="PS00028">
    <property type="entry name" value="ZINC_FINGER_C2H2_1"/>
    <property type="match status" value="2"/>
</dbReference>
<dbReference type="PROSITE" id="PS50157">
    <property type="entry name" value="ZINC_FINGER_C2H2_2"/>
    <property type="match status" value="3"/>
</dbReference>
<dbReference type="Pfam" id="PF00096">
    <property type="entry name" value="zf-C2H2"/>
    <property type="match status" value="2"/>
</dbReference>
<dbReference type="FunFam" id="3.30.160.60:FF:000032">
    <property type="entry name" value="Krueppel-like factor 4"/>
    <property type="match status" value="1"/>
</dbReference>
<dbReference type="HOGENOM" id="CLU_714012_0_0_1"/>
<evidence type="ECO:0000256" key="7">
    <source>
        <dbReference type="PROSITE-ProRule" id="PRU00042"/>
    </source>
</evidence>
<evidence type="ECO:0000313" key="11">
    <source>
        <dbReference type="Proteomes" id="UP000007431"/>
    </source>
</evidence>
<keyword evidence="3 7" id="KW-0863">Zinc-finger</keyword>
<name>D8Q3X5_SCHCM</name>
<evidence type="ECO:0000256" key="5">
    <source>
        <dbReference type="ARBA" id="ARBA00023015"/>
    </source>
</evidence>
<feature type="compositionally biased region" description="Polar residues" evidence="8">
    <location>
        <begin position="52"/>
        <end position="74"/>
    </location>
</feature>
<dbReference type="GO" id="GO:0000978">
    <property type="term" value="F:RNA polymerase II cis-regulatory region sequence-specific DNA binding"/>
    <property type="evidence" value="ECO:0007669"/>
    <property type="project" value="TreeGrafter"/>
</dbReference>
<keyword evidence="6" id="KW-0804">Transcription</keyword>
<keyword evidence="1" id="KW-0479">Metal-binding</keyword>
<evidence type="ECO:0000256" key="4">
    <source>
        <dbReference type="ARBA" id="ARBA00022833"/>
    </source>
</evidence>
<feature type="region of interest" description="Disordered" evidence="8">
    <location>
        <begin position="1"/>
        <end position="142"/>
    </location>
</feature>
<feature type="compositionally biased region" description="Gly residues" evidence="8">
    <location>
        <begin position="333"/>
        <end position="343"/>
    </location>
</feature>
<keyword evidence="4" id="KW-0862">Zinc</keyword>
<dbReference type="eggNOG" id="KOG1721">
    <property type="taxonomic scope" value="Eukaryota"/>
</dbReference>
<feature type="domain" description="C2H2-type" evidence="9">
    <location>
        <begin position="259"/>
        <end position="288"/>
    </location>
</feature>
<evidence type="ECO:0000259" key="9">
    <source>
        <dbReference type="PROSITE" id="PS50157"/>
    </source>
</evidence>
<evidence type="ECO:0000256" key="2">
    <source>
        <dbReference type="ARBA" id="ARBA00022737"/>
    </source>
</evidence>
<dbReference type="InterPro" id="IPR036236">
    <property type="entry name" value="Znf_C2H2_sf"/>
</dbReference>
<keyword evidence="2" id="KW-0677">Repeat</keyword>
<gene>
    <name evidence="10" type="ORF">SCHCODRAFT_85141</name>
</gene>
<dbReference type="KEGG" id="scm:SCHCO_02627285"/>
<dbReference type="AlphaFoldDB" id="D8Q3X5"/>
<dbReference type="OMA" id="WTHESPI"/>
<dbReference type="VEuPathDB" id="FungiDB:SCHCODRAFT_02627285"/>
<keyword evidence="5" id="KW-0805">Transcription regulation</keyword>
<dbReference type="PANTHER" id="PTHR23235:SF120">
    <property type="entry name" value="KRUPPEL-LIKE FACTOR 15"/>
    <property type="match status" value="1"/>
</dbReference>
<evidence type="ECO:0000256" key="3">
    <source>
        <dbReference type="ARBA" id="ARBA00022771"/>
    </source>
</evidence>
<dbReference type="InParanoid" id="D8Q3X5"/>
<feature type="domain" description="C2H2-type" evidence="9">
    <location>
        <begin position="229"/>
        <end position="258"/>
    </location>
</feature>
<dbReference type="Gene3D" id="3.30.160.60">
    <property type="entry name" value="Classic Zinc Finger"/>
    <property type="match status" value="3"/>
</dbReference>
<feature type="domain" description="C2H2-type" evidence="9">
    <location>
        <begin position="289"/>
        <end position="316"/>
    </location>
</feature>
<dbReference type="GO" id="GO:0008270">
    <property type="term" value="F:zinc ion binding"/>
    <property type="evidence" value="ECO:0007669"/>
    <property type="project" value="UniProtKB-KW"/>
</dbReference>
<keyword evidence="11" id="KW-1185">Reference proteome</keyword>
<dbReference type="GO" id="GO:0000981">
    <property type="term" value="F:DNA-binding transcription factor activity, RNA polymerase II-specific"/>
    <property type="evidence" value="ECO:0007669"/>
    <property type="project" value="TreeGrafter"/>
</dbReference>
<protein>
    <recommendedName>
        <fullName evidence="9">C2H2-type domain-containing protein</fullName>
    </recommendedName>
</protein>